<dbReference type="EMBL" id="BJUM01000009">
    <property type="protein sequence ID" value="GEK54345.1"/>
    <property type="molecule type" value="Genomic_DNA"/>
</dbReference>
<name>A0A510XTJ6_9GAMM</name>
<accession>A0A510XTJ6</accession>
<gene>
    <name evidence="2" type="ORF">PES01_11900</name>
</gene>
<evidence type="ECO:0000313" key="3">
    <source>
        <dbReference type="Proteomes" id="UP000321419"/>
    </source>
</evidence>
<dbReference type="CDD" id="cd20303">
    <property type="entry name" value="cupin_ChrR_1"/>
    <property type="match status" value="1"/>
</dbReference>
<dbReference type="Pfam" id="PF12973">
    <property type="entry name" value="Cupin_7"/>
    <property type="match status" value="1"/>
</dbReference>
<evidence type="ECO:0000259" key="1">
    <source>
        <dbReference type="Pfam" id="PF12973"/>
    </source>
</evidence>
<organism evidence="2 3">
    <name type="scientific">Pseudoalteromonas espejiana</name>
    <dbReference type="NCBI Taxonomy" id="28107"/>
    <lineage>
        <taxon>Bacteria</taxon>
        <taxon>Pseudomonadati</taxon>
        <taxon>Pseudomonadota</taxon>
        <taxon>Gammaproteobacteria</taxon>
        <taxon>Alteromonadales</taxon>
        <taxon>Pseudoalteromonadaceae</taxon>
        <taxon>Pseudoalteromonas</taxon>
    </lineage>
</organism>
<dbReference type="SUPFAM" id="SSF51182">
    <property type="entry name" value="RmlC-like cupins"/>
    <property type="match status" value="2"/>
</dbReference>
<dbReference type="OrthoDB" id="9801227at2"/>
<dbReference type="AlphaFoldDB" id="A0A510XTJ6"/>
<dbReference type="InterPro" id="IPR025979">
    <property type="entry name" value="ChrR-like_cupin_dom"/>
</dbReference>
<comment type="caution">
    <text evidence="2">The sequence shown here is derived from an EMBL/GenBank/DDBJ whole genome shotgun (WGS) entry which is preliminary data.</text>
</comment>
<sequence>MKIAADFSKRVVVHSEQLDWIPSPMAGVDRRPLDRVGAEVARATSIVRYAPGSEFSPHVHTGGEEFVVLEGVFQDEHGDFPQGSYIRNPPQSKHKPGSQNGCVIFVKLWQFQPQDRAHVRLQTKYMGNVPHAVFKGLAITPLYKDDFEDVSLLHFEAGANMQIRASGGAELLVLEGDIREQSDTLTKHSWLRLPINSELNITAGKQGAKVWLKLGHLTDVNKQIERVQKA</sequence>
<proteinExistence type="predicted"/>
<dbReference type="RefSeq" id="WP_089349834.1">
    <property type="nucleotide sequence ID" value="NZ_BJUM01000009.1"/>
</dbReference>
<dbReference type="InterPro" id="IPR011051">
    <property type="entry name" value="RmlC_Cupin_sf"/>
</dbReference>
<dbReference type="Gene3D" id="2.60.120.10">
    <property type="entry name" value="Jelly Rolls"/>
    <property type="match status" value="1"/>
</dbReference>
<reference evidence="2 3" key="1">
    <citation type="submission" date="2019-07" db="EMBL/GenBank/DDBJ databases">
        <title>Whole genome shotgun sequence of Pseudoalteromonas espejiana NBRC 102222.</title>
        <authorList>
            <person name="Hosoyama A."/>
            <person name="Uohara A."/>
            <person name="Ohji S."/>
            <person name="Ichikawa N."/>
        </authorList>
    </citation>
    <scope>NUCLEOTIDE SEQUENCE [LARGE SCALE GENOMIC DNA]</scope>
    <source>
        <strain evidence="2 3">NBRC 102222</strain>
    </source>
</reference>
<evidence type="ECO:0000313" key="2">
    <source>
        <dbReference type="EMBL" id="GEK54345.1"/>
    </source>
</evidence>
<keyword evidence="3" id="KW-1185">Reference proteome</keyword>
<dbReference type="InterPro" id="IPR014710">
    <property type="entry name" value="RmlC-like_jellyroll"/>
</dbReference>
<feature type="domain" description="ChrR-like cupin" evidence="1">
    <location>
        <begin position="9"/>
        <end position="112"/>
    </location>
</feature>
<dbReference type="Proteomes" id="UP000321419">
    <property type="component" value="Unassembled WGS sequence"/>
</dbReference>
<protein>
    <submittedName>
        <fullName evidence="2">Cupin</fullName>
    </submittedName>
</protein>